<dbReference type="RefSeq" id="WP_307239984.1">
    <property type="nucleotide sequence ID" value="NZ_JAUSUZ010000001.1"/>
</dbReference>
<sequence length="117" mass="12752">MSALPEPMRARLAAKNAMPPMEVLREFLMGDVADFSLDEVRDNLAEIARGSTRSHERALAAIEAVLTDPPPAGELLHLVSWYANRALRDKTDAGAAGFLREVADILRDVITEATPGR</sequence>
<protein>
    <submittedName>
        <fullName evidence="1">Uncharacterized protein</fullName>
    </submittedName>
</protein>
<organism evidence="1 2">
    <name type="scientific">Catenuloplanes indicus</name>
    <dbReference type="NCBI Taxonomy" id="137267"/>
    <lineage>
        <taxon>Bacteria</taxon>
        <taxon>Bacillati</taxon>
        <taxon>Actinomycetota</taxon>
        <taxon>Actinomycetes</taxon>
        <taxon>Micromonosporales</taxon>
        <taxon>Micromonosporaceae</taxon>
        <taxon>Catenuloplanes</taxon>
    </lineage>
</organism>
<proteinExistence type="predicted"/>
<evidence type="ECO:0000313" key="1">
    <source>
        <dbReference type="EMBL" id="MDQ0366560.1"/>
    </source>
</evidence>
<comment type="caution">
    <text evidence="1">The sequence shown here is derived from an EMBL/GenBank/DDBJ whole genome shotgun (WGS) entry which is preliminary data.</text>
</comment>
<dbReference type="AlphaFoldDB" id="A0AAE3VZH2"/>
<evidence type="ECO:0000313" key="2">
    <source>
        <dbReference type="Proteomes" id="UP001240236"/>
    </source>
</evidence>
<accession>A0AAE3VZH2</accession>
<reference evidence="1 2" key="1">
    <citation type="submission" date="2023-07" db="EMBL/GenBank/DDBJ databases">
        <title>Sequencing the genomes of 1000 actinobacteria strains.</title>
        <authorList>
            <person name="Klenk H.-P."/>
        </authorList>
    </citation>
    <scope>NUCLEOTIDE SEQUENCE [LARGE SCALE GENOMIC DNA]</scope>
    <source>
        <strain evidence="1 2">DSM 44709</strain>
    </source>
</reference>
<dbReference type="EMBL" id="JAUSUZ010000001">
    <property type="protein sequence ID" value="MDQ0366560.1"/>
    <property type="molecule type" value="Genomic_DNA"/>
</dbReference>
<dbReference type="Proteomes" id="UP001240236">
    <property type="component" value="Unassembled WGS sequence"/>
</dbReference>
<name>A0AAE3VZH2_9ACTN</name>
<gene>
    <name evidence="1" type="ORF">J2S42_003229</name>
</gene>
<keyword evidence="2" id="KW-1185">Reference proteome</keyword>